<dbReference type="AlphaFoldDB" id="A0A918PPW9"/>
<feature type="transmembrane region" description="Helical" evidence="8">
    <location>
        <begin position="308"/>
        <end position="332"/>
    </location>
</feature>
<keyword evidence="3 10" id="KW-0808">Transferase</keyword>
<dbReference type="GO" id="GO:0016780">
    <property type="term" value="F:phosphotransferase activity, for other substituted phosphate groups"/>
    <property type="evidence" value="ECO:0007669"/>
    <property type="project" value="TreeGrafter"/>
</dbReference>
<keyword evidence="5 8" id="KW-1133">Transmembrane helix</keyword>
<evidence type="ECO:0000256" key="3">
    <source>
        <dbReference type="ARBA" id="ARBA00022679"/>
    </source>
</evidence>
<dbReference type="InterPro" id="IPR003362">
    <property type="entry name" value="Bact_transf"/>
</dbReference>
<comment type="similarity">
    <text evidence="2">Belongs to the bacterial sugar transferase family.</text>
</comment>
<dbReference type="InterPro" id="IPR017475">
    <property type="entry name" value="EPS_sugar_tfrase"/>
</dbReference>
<dbReference type="Proteomes" id="UP000630936">
    <property type="component" value="Unassembled WGS sequence"/>
</dbReference>
<name>A0A918PPW9_9ACTN</name>
<sequence>MTTESVPAPHTARPLAGAGPMTTALHPPRGPARPRTRALSPARPATGGRGPVAALLAADALAPALTAALLPAPGRLPLAVLALLVLLQPALHACRGLYRPSLSPSALAEAPTVAGLALLQWLVLTEALTAHDSRYAIGWRELVLAVLTQTAFCCAARGLVHLGRRRAAARRPQSVLVVGRGALAQQVTRALTARPEYGMRPVGQIAAAPDDGGGPLPLLTTRQAVARAVGGHAVRHALFTEPPGPDTETAALLRLFARHGCRLWLVEGGAAAGNTWSRAVGHDHLWGLSVRPLRAALHRPVARAVKRVIDTVVAAAALILAAPVMAVCALAVRIADGPGGVIFRQERVGLGGKPFTLLKFRTLSPADEHESATLWNVAFDRRMSTTGSLLRRTSLDELPQLWNVLRGDMSLVGPRPERPYFVAKFSHVHPGYQARHRMPAGITGLAQIHGLRGDTSIEERARFDNHYIETWSPWRDVCILARTAASLLRLGGS</sequence>
<gene>
    <name evidence="10" type="ORF">GCM10010387_08190</name>
</gene>
<proteinExistence type="inferred from homology"/>
<evidence type="ECO:0000256" key="5">
    <source>
        <dbReference type="ARBA" id="ARBA00022989"/>
    </source>
</evidence>
<dbReference type="PANTHER" id="PTHR30576">
    <property type="entry name" value="COLANIC BIOSYNTHESIS UDP-GLUCOSE LIPID CARRIER TRANSFERASE"/>
    <property type="match status" value="1"/>
</dbReference>
<evidence type="ECO:0000256" key="2">
    <source>
        <dbReference type="ARBA" id="ARBA00006464"/>
    </source>
</evidence>
<keyword evidence="6 8" id="KW-0472">Membrane</keyword>
<organism evidence="10 11">
    <name type="scientific">Streptomyces inusitatus</name>
    <dbReference type="NCBI Taxonomy" id="68221"/>
    <lineage>
        <taxon>Bacteria</taxon>
        <taxon>Bacillati</taxon>
        <taxon>Actinomycetota</taxon>
        <taxon>Actinomycetes</taxon>
        <taxon>Kitasatosporales</taxon>
        <taxon>Streptomycetaceae</taxon>
        <taxon>Streptomyces</taxon>
    </lineage>
</organism>
<evidence type="ECO:0000256" key="7">
    <source>
        <dbReference type="SAM" id="MobiDB-lite"/>
    </source>
</evidence>
<feature type="domain" description="Bacterial sugar transferase" evidence="9">
    <location>
        <begin position="306"/>
        <end position="488"/>
    </location>
</feature>
<dbReference type="RefSeq" id="WP_190121491.1">
    <property type="nucleotide sequence ID" value="NZ_BMWG01000002.1"/>
</dbReference>
<reference evidence="10" key="2">
    <citation type="submission" date="2020-09" db="EMBL/GenBank/DDBJ databases">
        <authorList>
            <person name="Sun Q."/>
            <person name="Ohkuma M."/>
        </authorList>
    </citation>
    <scope>NUCLEOTIDE SEQUENCE</scope>
    <source>
        <strain evidence="10">JCM 4988</strain>
    </source>
</reference>
<evidence type="ECO:0000256" key="8">
    <source>
        <dbReference type="SAM" id="Phobius"/>
    </source>
</evidence>
<dbReference type="NCBIfam" id="TIGR03025">
    <property type="entry name" value="EPS_sugtrans"/>
    <property type="match status" value="1"/>
</dbReference>
<evidence type="ECO:0000256" key="1">
    <source>
        <dbReference type="ARBA" id="ARBA00004141"/>
    </source>
</evidence>
<evidence type="ECO:0000259" key="9">
    <source>
        <dbReference type="Pfam" id="PF02397"/>
    </source>
</evidence>
<accession>A0A918PPW9</accession>
<keyword evidence="4 8" id="KW-0812">Transmembrane</keyword>
<comment type="caution">
    <text evidence="10">The sequence shown here is derived from an EMBL/GenBank/DDBJ whole genome shotgun (WGS) entry which is preliminary data.</text>
</comment>
<protein>
    <submittedName>
        <fullName evidence="10">Transferase</fullName>
    </submittedName>
</protein>
<dbReference type="Pfam" id="PF02397">
    <property type="entry name" value="Bac_transf"/>
    <property type="match status" value="1"/>
</dbReference>
<feature type="region of interest" description="Disordered" evidence="7">
    <location>
        <begin position="1"/>
        <end position="47"/>
    </location>
</feature>
<evidence type="ECO:0000256" key="4">
    <source>
        <dbReference type="ARBA" id="ARBA00022692"/>
    </source>
</evidence>
<dbReference type="PANTHER" id="PTHR30576:SF0">
    <property type="entry name" value="UNDECAPRENYL-PHOSPHATE N-ACETYLGALACTOSAMINYL 1-PHOSPHATE TRANSFERASE-RELATED"/>
    <property type="match status" value="1"/>
</dbReference>
<evidence type="ECO:0000313" key="11">
    <source>
        <dbReference type="Proteomes" id="UP000630936"/>
    </source>
</evidence>
<dbReference type="GO" id="GO:0016020">
    <property type="term" value="C:membrane"/>
    <property type="evidence" value="ECO:0007669"/>
    <property type="project" value="UniProtKB-SubCell"/>
</dbReference>
<evidence type="ECO:0000313" key="10">
    <source>
        <dbReference type="EMBL" id="GGZ18122.1"/>
    </source>
</evidence>
<keyword evidence="11" id="KW-1185">Reference proteome</keyword>
<dbReference type="EMBL" id="BMWG01000002">
    <property type="protein sequence ID" value="GGZ18122.1"/>
    <property type="molecule type" value="Genomic_DNA"/>
</dbReference>
<comment type="subcellular location">
    <subcellularLocation>
        <location evidence="1">Membrane</location>
        <topology evidence="1">Multi-pass membrane protein</topology>
    </subcellularLocation>
</comment>
<reference evidence="10" key="1">
    <citation type="journal article" date="2014" name="Int. J. Syst. Evol. Microbiol.">
        <title>Complete genome sequence of Corynebacterium casei LMG S-19264T (=DSM 44701T), isolated from a smear-ripened cheese.</title>
        <authorList>
            <consortium name="US DOE Joint Genome Institute (JGI-PGF)"/>
            <person name="Walter F."/>
            <person name="Albersmeier A."/>
            <person name="Kalinowski J."/>
            <person name="Ruckert C."/>
        </authorList>
    </citation>
    <scope>NUCLEOTIDE SEQUENCE</scope>
    <source>
        <strain evidence="10">JCM 4988</strain>
    </source>
</reference>
<evidence type="ECO:0000256" key="6">
    <source>
        <dbReference type="ARBA" id="ARBA00023136"/>
    </source>
</evidence>